<dbReference type="GO" id="GO:0019805">
    <property type="term" value="P:quinolinate biosynthetic process"/>
    <property type="evidence" value="ECO:0007669"/>
    <property type="project" value="UniProtKB-UniRule"/>
</dbReference>
<feature type="modified residue" description="N6-(pyridoxal phosphate)lysine" evidence="4">
    <location>
        <position position="238"/>
    </location>
</feature>
<sequence length="427" mass="49142">MKRVFELGEDFAKRLDLEDPLKEIKNRFYIKEDEIYMDGNSLGLMSKDAEKTLMRVVEEWKNLGINGWMNAEMPWFYYPEELGKLQAPLVGAEEDEVIIHSSTTVNLHSLVSTFFKPKGKRNKILMDSLTFPSDRYAIEGQLKLKDLDPREHLVVIESKDGKTLDEREIVGRMDDDIALVLLPSVLYRSGQLLDIEYLTGQAHKRGIIIGFDCCHSVGAVPHYFSKWGVDFAFWCNYKYCNNGPGGTASIYVNKKHFHKEPVLAGWYGYIKEKQFDMSYEFQSAENAGAWQIGTSHMLSMAPLEGSLKMFNEIGIEKIREKSLKITDYLMYLIDNELSQYGFIIGNPREDHRRGGHVALEHEEAVRINEAMKDRGIVPDFRNPNVIRLAPVALYISYHDVWKVVSIIKDIMENEVYKNYSKKRGVVA</sequence>
<evidence type="ECO:0000256" key="2">
    <source>
        <dbReference type="ARBA" id="ARBA00022801"/>
    </source>
</evidence>
<comment type="catalytic activity">
    <reaction evidence="6">
        <text>3-hydroxy-L-kynurenine + H2O = 3-hydroxyanthranilate + L-alanine + H(+)</text>
        <dbReference type="Rhea" id="RHEA:25143"/>
        <dbReference type="ChEBI" id="CHEBI:15377"/>
        <dbReference type="ChEBI" id="CHEBI:15378"/>
        <dbReference type="ChEBI" id="CHEBI:36559"/>
        <dbReference type="ChEBI" id="CHEBI:57972"/>
        <dbReference type="ChEBI" id="CHEBI:58125"/>
        <dbReference type="EC" id="3.7.1.3"/>
    </reaction>
</comment>
<comment type="caution">
    <text evidence="4">Lacks conserved residue(s) required for the propagation of feature annotation.</text>
</comment>
<dbReference type="InterPro" id="IPR010111">
    <property type="entry name" value="Kynureninase"/>
</dbReference>
<dbReference type="PANTHER" id="PTHR14084:SF0">
    <property type="entry name" value="KYNURENINASE"/>
    <property type="match status" value="1"/>
</dbReference>
<evidence type="ECO:0000313" key="8">
    <source>
        <dbReference type="Proteomes" id="UP000190285"/>
    </source>
</evidence>
<dbReference type="GO" id="GO:0005737">
    <property type="term" value="C:cytoplasm"/>
    <property type="evidence" value="ECO:0007669"/>
    <property type="project" value="UniProtKB-UniRule"/>
</dbReference>
<feature type="binding site" evidence="4">
    <location>
        <position position="266"/>
    </location>
    <ligand>
        <name>pyridoxal 5'-phosphate</name>
        <dbReference type="ChEBI" id="CHEBI:597326"/>
    </ligand>
</feature>
<dbReference type="EC" id="3.7.1.3" evidence="4 5"/>
<name>A0A1T5J647_9FIRM</name>
<keyword evidence="3 4" id="KW-0663">Pyridoxal phosphate</keyword>
<evidence type="ECO:0000313" key="7">
    <source>
        <dbReference type="EMBL" id="SKC46841.1"/>
    </source>
</evidence>
<feature type="binding site" evidence="4">
    <location>
        <begin position="131"/>
        <end position="134"/>
    </location>
    <ligand>
        <name>pyridoxal 5'-phosphate</name>
        <dbReference type="ChEBI" id="CHEBI:597326"/>
    </ligand>
</feature>
<dbReference type="InterPro" id="IPR015422">
    <property type="entry name" value="PyrdxlP-dep_Trfase_small"/>
</dbReference>
<dbReference type="GO" id="GO:0030170">
    <property type="term" value="F:pyridoxal phosphate binding"/>
    <property type="evidence" value="ECO:0007669"/>
    <property type="project" value="UniProtKB-UniRule"/>
</dbReference>
<dbReference type="GO" id="GO:0030429">
    <property type="term" value="F:kynureninase activity"/>
    <property type="evidence" value="ECO:0007669"/>
    <property type="project" value="UniProtKB-UniRule"/>
</dbReference>
<feature type="binding site" evidence="4">
    <location>
        <position position="104"/>
    </location>
    <ligand>
        <name>pyridoxal 5'-phosphate</name>
        <dbReference type="ChEBI" id="CHEBI:597326"/>
    </ligand>
</feature>
<evidence type="ECO:0000256" key="6">
    <source>
        <dbReference type="PIRNR" id="PIRNR038800"/>
    </source>
</evidence>
<feature type="binding site" evidence="4">
    <location>
        <position position="294"/>
    </location>
    <ligand>
        <name>pyridoxal 5'-phosphate</name>
        <dbReference type="ChEBI" id="CHEBI:597326"/>
    </ligand>
</feature>
<dbReference type="AlphaFoldDB" id="A0A1T5J647"/>
<dbReference type="Proteomes" id="UP000190285">
    <property type="component" value="Unassembled WGS sequence"/>
</dbReference>
<dbReference type="InterPro" id="IPR015424">
    <property type="entry name" value="PyrdxlP-dep_Trfase"/>
</dbReference>
<comment type="subunit">
    <text evidence="4 6">Homodimer.</text>
</comment>
<dbReference type="GO" id="GO:0043420">
    <property type="term" value="P:anthranilate metabolic process"/>
    <property type="evidence" value="ECO:0007669"/>
    <property type="project" value="TreeGrafter"/>
</dbReference>
<accession>A0A1T5J647</accession>
<keyword evidence="1 4" id="KW-0662">Pyridine nucleotide biosynthesis</keyword>
<evidence type="ECO:0000256" key="5">
    <source>
        <dbReference type="NCBIfam" id="TIGR01814"/>
    </source>
</evidence>
<feature type="binding site" evidence="4">
    <location>
        <position position="103"/>
    </location>
    <ligand>
        <name>pyridoxal 5'-phosphate</name>
        <dbReference type="ChEBI" id="CHEBI:597326"/>
    </ligand>
</feature>
<dbReference type="HAMAP" id="MF_01970">
    <property type="entry name" value="Kynureninase"/>
    <property type="match status" value="1"/>
</dbReference>
<dbReference type="SUPFAM" id="SSF53383">
    <property type="entry name" value="PLP-dependent transferases"/>
    <property type="match status" value="1"/>
</dbReference>
<dbReference type="GO" id="GO:0019441">
    <property type="term" value="P:L-tryptophan catabolic process to kynurenine"/>
    <property type="evidence" value="ECO:0007669"/>
    <property type="project" value="TreeGrafter"/>
</dbReference>
<feature type="binding site" evidence="4">
    <location>
        <position position="212"/>
    </location>
    <ligand>
        <name>pyridoxal 5'-phosphate</name>
        <dbReference type="ChEBI" id="CHEBI:597326"/>
    </ligand>
</feature>
<feature type="binding site" evidence="4">
    <location>
        <position position="237"/>
    </location>
    <ligand>
        <name>pyridoxal 5'-phosphate</name>
        <dbReference type="ChEBI" id="CHEBI:597326"/>
    </ligand>
</feature>
<dbReference type="Gene3D" id="3.90.1150.10">
    <property type="entry name" value="Aspartate Aminotransferase, domain 1"/>
    <property type="match status" value="1"/>
</dbReference>
<dbReference type="PANTHER" id="PTHR14084">
    <property type="entry name" value="KYNURENINASE"/>
    <property type="match status" value="1"/>
</dbReference>
<comment type="cofactor">
    <cofactor evidence="4 6">
        <name>pyridoxal 5'-phosphate</name>
        <dbReference type="ChEBI" id="CHEBI:597326"/>
    </cofactor>
</comment>
<dbReference type="EMBL" id="FUZT01000002">
    <property type="protein sequence ID" value="SKC46841.1"/>
    <property type="molecule type" value="Genomic_DNA"/>
</dbReference>
<dbReference type="STRING" id="36842.SAMN02194393_00934"/>
<organism evidence="7 8">
    <name type="scientific">Maledivibacter halophilus</name>
    <dbReference type="NCBI Taxonomy" id="36842"/>
    <lineage>
        <taxon>Bacteria</taxon>
        <taxon>Bacillati</taxon>
        <taxon>Bacillota</taxon>
        <taxon>Clostridia</taxon>
        <taxon>Peptostreptococcales</taxon>
        <taxon>Caminicellaceae</taxon>
        <taxon>Maledivibacter</taxon>
    </lineage>
</organism>
<comment type="pathway">
    <text evidence="4 6">Amino-acid degradation; L-kynurenine degradation; L-alanine and anthranilate from L-kynurenine: step 1/1.</text>
</comment>
<evidence type="ECO:0000256" key="1">
    <source>
        <dbReference type="ARBA" id="ARBA00022642"/>
    </source>
</evidence>
<evidence type="ECO:0000256" key="3">
    <source>
        <dbReference type="ARBA" id="ARBA00022898"/>
    </source>
</evidence>
<gene>
    <name evidence="4" type="primary">kynU</name>
    <name evidence="7" type="ORF">SAMN02194393_00934</name>
</gene>
<dbReference type="PIRSF" id="PIRSF038800">
    <property type="entry name" value="KYNU"/>
    <property type="match status" value="1"/>
</dbReference>
<comment type="catalytic activity">
    <reaction evidence="4 6">
        <text>L-kynurenine + H2O = anthranilate + L-alanine + H(+)</text>
        <dbReference type="Rhea" id="RHEA:16813"/>
        <dbReference type="ChEBI" id="CHEBI:15377"/>
        <dbReference type="ChEBI" id="CHEBI:15378"/>
        <dbReference type="ChEBI" id="CHEBI:16567"/>
        <dbReference type="ChEBI" id="CHEBI:57959"/>
        <dbReference type="ChEBI" id="CHEBI:57972"/>
        <dbReference type="EC" id="3.7.1.3"/>
    </reaction>
</comment>
<dbReference type="GO" id="GO:0009435">
    <property type="term" value="P:NAD+ biosynthetic process"/>
    <property type="evidence" value="ECO:0007669"/>
    <property type="project" value="UniProtKB-UniRule"/>
</dbReference>
<dbReference type="GO" id="GO:0097053">
    <property type="term" value="P:L-kynurenine catabolic process"/>
    <property type="evidence" value="ECO:0007669"/>
    <property type="project" value="UniProtKB-UniRule"/>
</dbReference>
<dbReference type="Pfam" id="PF22580">
    <property type="entry name" value="KYNU_C"/>
    <property type="match status" value="1"/>
</dbReference>
<comment type="function">
    <text evidence="4 6">Catalyzes the cleavage of L-kynurenine (L-Kyn) and L-3-hydroxykynurenine (L-3OHKyn) into anthranilic acid (AA) and 3-hydroxyanthranilic acid (3-OHAA), respectively.</text>
</comment>
<keyword evidence="8" id="KW-1185">Reference proteome</keyword>
<comment type="similarity">
    <text evidence="4 6">Belongs to the kynureninase family.</text>
</comment>
<dbReference type="InterPro" id="IPR015421">
    <property type="entry name" value="PyrdxlP-dep_Trfase_major"/>
</dbReference>
<dbReference type="Gene3D" id="3.40.640.10">
    <property type="entry name" value="Type I PLP-dependent aspartate aminotransferase-like (Major domain)"/>
    <property type="match status" value="1"/>
</dbReference>
<feature type="binding site" evidence="4">
    <location>
        <position position="215"/>
    </location>
    <ligand>
        <name>pyridoxal 5'-phosphate</name>
        <dbReference type="ChEBI" id="CHEBI:597326"/>
    </ligand>
</feature>
<protein>
    <recommendedName>
        <fullName evidence="4 5">Kynureninase</fullName>
        <ecNumber evidence="4 5">3.7.1.3</ecNumber>
    </recommendedName>
    <alternativeName>
        <fullName evidence="4">L-kynurenine hydrolase</fullName>
    </alternativeName>
</protein>
<dbReference type="OrthoDB" id="9812626at2"/>
<comment type="pathway">
    <text evidence="4 6">Cofactor biosynthesis; NAD(+) biosynthesis; quinolinate from L-kynurenine: step 2/3.</text>
</comment>
<dbReference type="UniPathway" id="UPA00253">
    <property type="reaction ID" value="UER00329"/>
</dbReference>
<dbReference type="UniPathway" id="UPA00334">
    <property type="reaction ID" value="UER00455"/>
</dbReference>
<dbReference type="NCBIfam" id="TIGR01814">
    <property type="entry name" value="kynureninase"/>
    <property type="match status" value="1"/>
</dbReference>
<reference evidence="7 8" key="1">
    <citation type="submission" date="2017-02" db="EMBL/GenBank/DDBJ databases">
        <authorList>
            <person name="Peterson S.W."/>
        </authorList>
    </citation>
    <scope>NUCLEOTIDE SEQUENCE [LARGE SCALE GENOMIC DNA]</scope>
    <source>
        <strain evidence="7 8">M1</strain>
    </source>
</reference>
<keyword evidence="2 4" id="KW-0378">Hydrolase</keyword>
<dbReference type="RefSeq" id="WP_079489723.1">
    <property type="nucleotide sequence ID" value="NZ_FUZT01000002.1"/>
</dbReference>
<evidence type="ECO:0000256" key="4">
    <source>
        <dbReference type="HAMAP-Rule" id="MF_01970"/>
    </source>
</evidence>
<proteinExistence type="inferred from homology"/>